<evidence type="ECO:0000259" key="2">
    <source>
        <dbReference type="PROSITE" id="PS50053"/>
    </source>
</evidence>
<evidence type="ECO:0000256" key="1">
    <source>
        <dbReference type="SAM" id="MobiDB-lite"/>
    </source>
</evidence>
<feature type="region of interest" description="Disordered" evidence="1">
    <location>
        <begin position="1"/>
        <end position="21"/>
    </location>
</feature>
<feature type="domain" description="Ubiquitin-like" evidence="2">
    <location>
        <begin position="158"/>
        <end position="231"/>
    </location>
</feature>
<dbReference type="AlphaFoldDB" id="A0A2T9YIC1"/>
<comment type="caution">
    <text evidence="3">The sequence shown here is derived from an EMBL/GenBank/DDBJ whole genome shotgun (WGS) entry which is preliminary data.</text>
</comment>
<name>A0A2T9YIC1_9FUNG</name>
<evidence type="ECO:0000313" key="3">
    <source>
        <dbReference type="EMBL" id="PVU92102.1"/>
    </source>
</evidence>
<gene>
    <name evidence="3" type="ORF">BB561_004039</name>
</gene>
<accession>A0A2T9YIC1</accession>
<dbReference type="InterPro" id="IPR029071">
    <property type="entry name" value="Ubiquitin-like_domsf"/>
</dbReference>
<evidence type="ECO:0000313" key="4">
    <source>
        <dbReference type="Proteomes" id="UP000245383"/>
    </source>
</evidence>
<dbReference type="InterPro" id="IPR000626">
    <property type="entry name" value="Ubiquitin-like_dom"/>
</dbReference>
<dbReference type="EMBL" id="MBFR01000174">
    <property type="protein sequence ID" value="PVU92102.1"/>
    <property type="molecule type" value="Genomic_DNA"/>
</dbReference>
<dbReference type="Pfam" id="PF16455">
    <property type="entry name" value="UBD"/>
    <property type="match status" value="1"/>
</dbReference>
<sequence>MGSCLSSPNSSPSSTEPRIQLSNKTRTLSKSINLNKDLVWLSEAPVNKAQTLSDRAAFWETADVYSGKKLIWDTLKSALEAEDEEFAKLLISSANIIVPTMQLKDGCYDEQGERYVIPNYCFSLPANVIVLNPDNTSIHIASDSDLTSTVEISSSTQLEIVVRLNSGKDLNVFLSETDSLPILSNKVLQKLNLNKEDTSIKFIYRGKIIQDNLPLISSLDLKPNYIVQALLLNL</sequence>
<dbReference type="InterPro" id="IPR032752">
    <property type="entry name" value="DC-UbP/UBTD2_N"/>
</dbReference>
<dbReference type="PROSITE" id="PS50053">
    <property type="entry name" value="UBIQUITIN_2"/>
    <property type="match status" value="1"/>
</dbReference>
<proteinExistence type="predicted"/>
<dbReference type="InterPro" id="IPR038169">
    <property type="entry name" value="DC-UbP/UBTD2_N_sf"/>
</dbReference>
<reference evidence="3 4" key="1">
    <citation type="journal article" date="2018" name="MBio">
        <title>Comparative Genomics Reveals the Core Gene Toolbox for the Fungus-Insect Symbiosis.</title>
        <authorList>
            <person name="Wang Y."/>
            <person name="Stata M."/>
            <person name="Wang W."/>
            <person name="Stajich J.E."/>
            <person name="White M.M."/>
            <person name="Moncalvo J.M."/>
        </authorList>
    </citation>
    <scope>NUCLEOTIDE SEQUENCE [LARGE SCALE GENOMIC DNA]</scope>
    <source>
        <strain evidence="3 4">SWE-8-4</strain>
    </source>
</reference>
<feature type="compositionally biased region" description="Low complexity" evidence="1">
    <location>
        <begin position="1"/>
        <end position="14"/>
    </location>
</feature>
<keyword evidence="4" id="KW-1185">Reference proteome</keyword>
<dbReference type="OrthoDB" id="1640476at2759"/>
<dbReference type="InterPro" id="IPR039869">
    <property type="entry name" value="UBTD1/2"/>
</dbReference>
<dbReference type="PANTHER" id="PTHR13609">
    <property type="entry name" value="UBIQUITIN DOMAIN CONTAINING 1 PROTEIN-RELATED"/>
    <property type="match status" value="1"/>
</dbReference>
<organism evidence="3 4">
    <name type="scientific">Smittium simulii</name>
    <dbReference type="NCBI Taxonomy" id="133385"/>
    <lineage>
        <taxon>Eukaryota</taxon>
        <taxon>Fungi</taxon>
        <taxon>Fungi incertae sedis</taxon>
        <taxon>Zoopagomycota</taxon>
        <taxon>Kickxellomycotina</taxon>
        <taxon>Harpellomycetes</taxon>
        <taxon>Harpellales</taxon>
        <taxon>Legeriomycetaceae</taxon>
        <taxon>Smittium</taxon>
    </lineage>
</organism>
<dbReference type="SUPFAM" id="SSF54236">
    <property type="entry name" value="Ubiquitin-like"/>
    <property type="match status" value="1"/>
</dbReference>
<dbReference type="Proteomes" id="UP000245383">
    <property type="component" value="Unassembled WGS sequence"/>
</dbReference>
<protein>
    <recommendedName>
        <fullName evidence="2">Ubiquitin-like domain-containing protein</fullName>
    </recommendedName>
</protein>
<dbReference type="Gene3D" id="1.20.225.20">
    <property type="entry name" value="Ub domain-containing protein, DC-UbP/UBTD2, N-terminal domain"/>
    <property type="match status" value="1"/>
</dbReference>